<dbReference type="InterPro" id="IPR036412">
    <property type="entry name" value="HAD-like_sf"/>
</dbReference>
<dbReference type="Gene3D" id="3.30.1240.10">
    <property type="match status" value="1"/>
</dbReference>
<dbReference type="GO" id="GO:0000287">
    <property type="term" value="F:magnesium ion binding"/>
    <property type="evidence" value="ECO:0007669"/>
    <property type="project" value="TreeGrafter"/>
</dbReference>
<dbReference type="PANTHER" id="PTHR10000">
    <property type="entry name" value="PHOSPHOSERINE PHOSPHATASE"/>
    <property type="match status" value="1"/>
</dbReference>
<gene>
    <name evidence="1" type="ORF">DXB16_01055</name>
</gene>
<name>A0A3E5GKE6_9FIRM</name>
<dbReference type="OrthoDB" id="9810101at2"/>
<evidence type="ECO:0000313" key="2">
    <source>
        <dbReference type="Proteomes" id="UP000261285"/>
    </source>
</evidence>
<dbReference type="NCBIfam" id="TIGR01484">
    <property type="entry name" value="HAD-SF-IIB"/>
    <property type="match status" value="1"/>
</dbReference>
<dbReference type="GO" id="GO:0005829">
    <property type="term" value="C:cytosol"/>
    <property type="evidence" value="ECO:0007669"/>
    <property type="project" value="TreeGrafter"/>
</dbReference>
<proteinExistence type="predicted"/>
<organism evidence="1 2">
    <name type="scientific">Dorea longicatena</name>
    <dbReference type="NCBI Taxonomy" id="88431"/>
    <lineage>
        <taxon>Bacteria</taxon>
        <taxon>Bacillati</taxon>
        <taxon>Bacillota</taxon>
        <taxon>Clostridia</taxon>
        <taxon>Lachnospirales</taxon>
        <taxon>Lachnospiraceae</taxon>
        <taxon>Dorea</taxon>
    </lineage>
</organism>
<dbReference type="SFLD" id="SFLDG01140">
    <property type="entry name" value="C2.B:_Phosphomannomutase_and_P"/>
    <property type="match status" value="1"/>
</dbReference>
<comment type="caution">
    <text evidence="1">The sequence shown here is derived from an EMBL/GenBank/DDBJ whole genome shotgun (WGS) entry which is preliminary data.</text>
</comment>
<dbReference type="Pfam" id="PF08282">
    <property type="entry name" value="Hydrolase_3"/>
    <property type="match status" value="1"/>
</dbReference>
<protein>
    <submittedName>
        <fullName evidence="1">Cof-type HAD-IIB family hydrolase</fullName>
    </submittedName>
</protein>
<keyword evidence="1" id="KW-0378">Hydrolase</keyword>
<evidence type="ECO:0000313" key="1">
    <source>
        <dbReference type="EMBL" id="RGO35180.1"/>
    </source>
</evidence>
<dbReference type="AlphaFoldDB" id="A0A3E5GKE6"/>
<dbReference type="Proteomes" id="UP000261285">
    <property type="component" value="Unassembled WGS sequence"/>
</dbReference>
<dbReference type="InterPro" id="IPR023214">
    <property type="entry name" value="HAD_sf"/>
</dbReference>
<dbReference type="SUPFAM" id="SSF56784">
    <property type="entry name" value="HAD-like"/>
    <property type="match status" value="1"/>
</dbReference>
<dbReference type="PANTHER" id="PTHR10000:SF25">
    <property type="entry name" value="PHOSPHATASE YKRA-RELATED"/>
    <property type="match status" value="1"/>
</dbReference>
<dbReference type="GO" id="GO:0016791">
    <property type="term" value="F:phosphatase activity"/>
    <property type="evidence" value="ECO:0007669"/>
    <property type="project" value="TreeGrafter"/>
</dbReference>
<dbReference type="PROSITE" id="PS01228">
    <property type="entry name" value="COF_1"/>
    <property type="match status" value="1"/>
</dbReference>
<dbReference type="InterPro" id="IPR006379">
    <property type="entry name" value="HAD-SF_hydro_IIB"/>
</dbReference>
<dbReference type="SFLD" id="SFLDS00003">
    <property type="entry name" value="Haloacid_Dehalogenase"/>
    <property type="match status" value="1"/>
</dbReference>
<reference evidence="1 2" key="1">
    <citation type="submission" date="2018-08" db="EMBL/GenBank/DDBJ databases">
        <title>A genome reference for cultivated species of the human gut microbiota.</title>
        <authorList>
            <person name="Zou Y."/>
            <person name="Xue W."/>
            <person name="Luo G."/>
        </authorList>
    </citation>
    <scope>NUCLEOTIDE SEQUENCE [LARGE SCALE GENOMIC DNA]</scope>
    <source>
        <strain evidence="1 2">OM02-16</strain>
    </source>
</reference>
<dbReference type="NCBIfam" id="TIGR00099">
    <property type="entry name" value="Cof-subfamily"/>
    <property type="match status" value="1"/>
</dbReference>
<sequence>MEEVMSALFFDIDGTILSEITHEIPESALVALRKAQENGHKTFINTGRTICSVPPMIKRIPFDGFLCGCGTHLVYEERVVFHHSIPYERGRRIIKSMKDCKVEGFLEGTEDIYYSNRISRLESVESSRRYMAGLGLGREQSMEDTGYDFDKILIYIDKIADEERFFKETEDVFKHIDRLGGVYECVQKEYSKATAIAYIKKELALQDDEIYAFGDSSNDFDMIKAAGHGVIMGHHDPVLEPYAEYITDTVENDGLYKAMEHYGLI</sequence>
<dbReference type="Gene3D" id="3.40.50.1000">
    <property type="entry name" value="HAD superfamily/HAD-like"/>
    <property type="match status" value="1"/>
</dbReference>
<dbReference type="EMBL" id="QSVN01000001">
    <property type="protein sequence ID" value="RGO35180.1"/>
    <property type="molecule type" value="Genomic_DNA"/>
</dbReference>
<dbReference type="InterPro" id="IPR000150">
    <property type="entry name" value="Cof"/>
</dbReference>
<accession>A0A3E5GKE6</accession>